<name>A0A166HQC8_9AGAM</name>
<dbReference type="EMBL" id="KV417566">
    <property type="protein sequence ID" value="KZP19118.1"/>
    <property type="molecule type" value="Genomic_DNA"/>
</dbReference>
<accession>A0A166HQC8</accession>
<organism evidence="1 2">
    <name type="scientific">Athelia psychrophila</name>
    <dbReference type="NCBI Taxonomy" id="1759441"/>
    <lineage>
        <taxon>Eukaryota</taxon>
        <taxon>Fungi</taxon>
        <taxon>Dikarya</taxon>
        <taxon>Basidiomycota</taxon>
        <taxon>Agaricomycotina</taxon>
        <taxon>Agaricomycetes</taxon>
        <taxon>Agaricomycetidae</taxon>
        <taxon>Atheliales</taxon>
        <taxon>Atheliaceae</taxon>
        <taxon>Athelia</taxon>
    </lineage>
</organism>
<dbReference type="AlphaFoldDB" id="A0A166HQC8"/>
<sequence>MELATGGVSPLHAHDTGRDLFERLVRIDTQIRGERAEEKITEEKDKIWQKDSFVHELRLDWKGGGIRALPFVYREGRKRAREVRPMWEKREYTKEREPRKEEEVDWGDSDTCILLLVAGRVETAGTKEEEPAVRKVTTKGLVLELRILSTPVGGGTDARSYVVLWKGLPTFTSSSRPT</sequence>
<evidence type="ECO:0000313" key="2">
    <source>
        <dbReference type="Proteomes" id="UP000076532"/>
    </source>
</evidence>
<proteinExistence type="predicted"/>
<keyword evidence="2" id="KW-1185">Reference proteome</keyword>
<evidence type="ECO:0000313" key="1">
    <source>
        <dbReference type="EMBL" id="KZP19118.1"/>
    </source>
</evidence>
<gene>
    <name evidence="1" type="ORF">FIBSPDRAFT_892925</name>
</gene>
<reference evidence="1 2" key="1">
    <citation type="journal article" date="2016" name="Mol. Biol. Evol.">
        <title>Comparative Genomics of Early-Diverging Mushroom-Forming Fungi Provides Insights into the Origins of Lignocellulose Decay Capabilities.</title>
        <authorList>
            <person name="Nagy L.G."/>
            <person name="Riley R."/>
            <person name="Tritt A."/>
            <person name="Adam C."/>
            <person name="Daum C."/>
            <person name="Floudas D."/>
            <person name="Sun H."/>
            <person name="Yadav J.S."/>
            <person name="Pangilinan J."/>
            <person name="Larsson K.H."/>
            <person name="Matsuura K."/>
            <person name="Barry K."/>
            <person name="Labutti K."/>
            <person name="Kuo R."/>
            <person name="Ohm R.A."/>
            <person name="Bhattacharya S.S."/>
            <person name="Shirouzu T."/>
            <person name="Yoshinaga Y."/>
            <person name="Martin F.M."/>
            <person name="Grigoriev I.V."/>
            <person name="Hibbett D.S."/>
        </authorList>
    </citation>
    <scope>NUCLEOTIDE SEQUENCE [LARGE SCALE GENOMIC DNA]</scope>
    <source>
        <strain evidence="1 2">CBS 109695</strain>
    </source>
</reference>
<dbReference type="Proteomes" id="UP000076532">
    <property type="component" value="Unassembled WGS sequence"/>
</dbReference>
<protein>
    <submittedName>
        <fullName evidence="1">Uncharacterized protein</fullName>
    </submittedName>
</protein>